<accession>A0AAN8Q508</accession>
<keyword evidence="14" id="KW-1185">Reference proteome</keyword>
<comment type="function">
    <text evidence="1">Mediates high-affinity intracellular uptake of the rare oligo-element molybdenum.</text>
</comment>
<dbReference type="GO" id="GO:0015098">
    <property type="term" value="F:molybdate ion transmembrane transporter activity"/>
    <property type="evidence" value="ECO:0007669"/>
    <property type="project" value="InterPro"/>
</dbReference>
<dbReference type="AlphaFoldDB" id="A0AAN8Q508"/>
<evidence type="ECO:0000256" key="4">
    <source>
        <dbReference type="ARBA" id="ARBA00022448"/>
    </source>
</evidence>
<evidence type="ECO:0000256" key="1">
    <source>
        <dbReference type="ARBA" id="ARBA00003019"/>
    </source>
</evidence>
<dbReference type="InterPro" id="IPR008509">
    <property type="entry name" value="MOT2/MFSD5"/>
</dbReference>
<feature type="transmembrane region" description="Helical" evidence="12">
    <location>
        <begin position="211"/>
        <end position="229"/>
    </location>
</feature>
<comment type="subcellular location">
    <subcellularLocation>
        <location evidence="2">Cell membrane</location>
        <topology evidence="2">Multi-pass membrane protein</topology>
    </subcellularLocation>
</comment>
<evidence type="ECO:0000256" key="5">
    <source>
        <dbReference type="ARBA" id="ARBA00022475"/>
    </source>
</evidence>
<evidence type="ECO:0000256" key="11">
    <source>
        <dbReference type="ARBA" id="ARBA00032555"/>
    </source>
</evidence>
<keyword evidence="9 12" id="KW-0472">Membrane</keyword>
<feature type="transmembrane region" description="Helical" evidence="12">
    <location>
        <begin position="12"/>
        <end position="30"/>
    </location>
</feature>
<evidence type="ECO:0000256" key="9">
    <source>
        <dbReference type="ARBA" id="ARBA00023136"/>
    </source>
</evidence>
<evidence type="ECO:0000256" key="3">
    <source>
        <dbReference type="ARBA" id="ARBA00021242"/>
    </source>
</evidence>
<dbReference type="GO" id="GO:0006811">
    <property type="term" value="P:monoatomic ion transport"/>
    <property type="evidence" value="ECO:0007669"/>
    <property type="project" value="UniProtKB-KW"/>
</dbReference>
<evidence type="ECO:0000313" key="13">
    <source>
        <dbReference type="EMBL" id="KAK6191675.1"/>
    </source>
</evidence>
<keyword evidence="5" id="KW-1003">Cell membrane</keyword>
<comment type="caution">
    <text evidence="13">The sequence shown here is derived from an EMBL/GenBank/DDBJ whole genome shotgun (WGS) entry which is preliminary data.</text>
</comment>
<dbReference type="Proteomes" id="UP001347796">
    <property type="component" value="Unassembled WGS sequence"/>
</dbReference>
<gene>
    <name evidence="13" type="ORF">SNE40_003300</name>
</gene>
<dbReference type="CDD" id="cd17487">
    <property type="entry name" value="MFS_MFSD5_like"/>
    <property type="match status" value="1"/>
</dbReference>
<dbReference type="PANTHER" id="PTHR23516">
    <property type="entry name" value="SAM (S-ADENOSYL METHIONINE) TRANSPORTER"/>
    <property type="match status" value="1"/>
</dbReference>
<evidence type="ECO:0000313" key="14">
    <source>
        <dbReference type="Proteomes" id="UP001347796"/>
    </source>
</evidence>
<dbReference type="GO" id="GO:0005886">
    <property type="term" value="C:plasma membrane"/>
    <property type="evidence" value="ECO:0007669"/>
    <property type="project" value="UniProtKB-SubCell"/>
</dbReference>
<evidence type="ECO:0000256" key="7">
    <source>
        <dbReference type="ARBA" id="ARBA00022989"/>
    </source>
</evidence>
<dbReference type="Pfam" id="PF05631">
    <property type="entry name" value="MFS_5"/>
    <property type="match status" value="1"/>
</dbReference>
<name>A0AAN8Q508_PATCE</name>
<proteinExistence type="predicted"/>
<organism evidence="13 14">
    <name type="scientific">Patella caerulea</name>
    <name type="common">Rayed Mediterranean limpet</name>
    <dbReference type="NCBI Taxonomy" id="87958"/>
    <lineage>
        <taxon>Eukaryota</taxon>
        <taxon>Metazoa</taxon>
        <taxon>Spiralia</taxon>
        <taxon>Lophotrochozoa</taxon>
        <taxon>Mollusca</taxon>
        <taxon>Gastropoda</taxon>
        <taxon>Patellogastropoda</taxon>
        <taxon>Patelloidea</taxon>
        <taxon>Patellidae</taxon>
        <taxon>Patella</taxon>
    </lineage>
</organism>
<keyword evidence="4" id="KW-0813">Transport</keyword>
<reference evidence="13 14" key="1">
    <citation type="submission" date="2024-01" db="EMBL/GenBank/DDBJ databases">
        <title>The genome of the rayed Mediterranean limpet Patella caerulea (Linnaeus, 1758).</title>
        <authorList>
            <person name="Anh-Thu Weber A."/>
            <person name="Halstead-Nussloch G."/>
        </authorList>
    </citation>
    <scope>NUCLEOTIDE SEQUENCE [LARGE SCALE GENOMIC DNA]</scope>
    <source>
        <strain evidence="13">AATW-2023a</strain>
        <tissue evidence="13">Whole specimen</tissue>
    </source>
</reference>
<dbReference type="Gene3D" id="1.20.1250.20">
    <property type="entry name" value="MFS general substrate transporter like domains"/>
    <property type="match status" value="2"/>
</dbReference>
<keyword evidence="6 12" id="KW-0812">Transmembrane</keyword>
<protein>
    <recommendedName>
        <fullName evidence="3">Molybdate-anion transporter</fullName>
    </recommendedName>
    <alternativeName>
        <fullName evidence="10">Major facilitator superfamily domain-containing protein 5</fullName>
    </alternativeName>
    <alternativeName>
        <fullName evidence="11">Molybdate transporter 2 homolog</fullName>
    </alternativeName>
</protein>
<keyword evidence="7 12" id="KW-1133">Transmembrane helix</keyword>
<evidence type="ECO:0000256" key="12">
    <source>
        <dbReference type="SAM" id="Phobius"/>
    </source>
</evidence>
<evidence type="ECO:0000256" key="10">
    <source>
        <dbReference type="ARBA" id="ARBA00030646"/>
    </source>
</evidence>
<dbReference type="PANTHER" id="PTHR23516:SF1">
    <property type="entry name" value="MOLYBDATE-ANION TRANSPORTER"/>
    <property type="match status" value="1"/>
</dbReference>
<feature type="transmembrane region" description="Helical" evidence="12">
    <location>
        <begin position="317"/>
        <end position="340"/>
    </location>
</feature>
<feature type="transmembrane region" description="Helical" evidence="12">
    <location>
        <begin position="346"/>
        <end position="364"/>
    </location>
</feature>
<dbReference type="SUPFAM" id="SSF103473">
    <property type="entry name" value="MFS general substrate transporter"/>
    <property type="match status" value="1"/>
</dbReference>
<keyword evidence="8" id="KW-0406">Ion transport</keyword>
<feature type="transmembrane region" description="Helical" evidence="12">
    <location>
        <begin position="287"/>
        <end position="310"/>
    </location>
</feature>
<feature type="transmembrane region" description="Helical" evidence="12">
    <location>
        <begin position="385"/>
        <end position="402"/>
    </location>
</feature>
<feature type="transmembrane region" description="Helical" evidence="12">
    <location>
        <begin position="414"/>
        <end position="433"/>
    </location>
</feature>
<evidence type="ECO:0000256" key="6">
    <source>
        <dbReference type="ARBA" id="ARBA00022692"/>
    </source>
</evidence>
<feature type="transmembrane region" description="Helical" evidence="12">
    <location>
        <begin position="83"/>
        <end position="102"/>
    </location>
</feature>
<feature type="transmembrane region" description="Helical" evidence="12">
    <location>
        <begin position="136"/>
        <end position="160"/>
    </location>
</feature>
<feature type="transmembrane region" description="Helical" evidence="12">
    <location>
        <begin position="51"/>
        <end position="71"/>
    </location>
</feature>
<evidence type="ECO:0000256" key="2">
    <source>
        <dbReference type="ARBA" id="ARBA00004651"/>
    </source>
</evidence>
<evidence type="ECO:0000256" key="8">
    <source>
        <dbReference type="ARBA" id="ARBA00023065"/>
    </source>
</evidence>
<dbReference type="EMBL" id="JAZGQO010000002">
    <property type="protein sequence ID" value="KAK6191675.1"/>
    <property type="molecule type" value="Genomic_DNA"/>
</dbReference>
<feature type="transmembrane region" description="Helical" evidence="12">
    <location>
        <begin position="257"/>
        <end position="281"/>
    </location>
</feature>
<dbReference type="InterPro" id="IPR036259">
    <property type="entry name" value="MFS_trans_sf"/>
</dbReference>
<sequence>MNKEQLDITPVVYSVFISLSILCALLQYWAHKIRRDEAIGNNPQFLKFQRGYFAVYLVAMFADWLQGPYLYKLYSYYGFQEEQIAILYVFGFASTVILGTWTPIAADQFGRKKLCIVFTVTYSLSCMLKLSRSYGILLIGRVLGGVATSVLFSAFEAWYVHEHIETHDFPKEWISVTFAKASFWNGLLAVVAGMTTNVFSEWFGFGPVAPYMMAVPFLIFVGIIISTHWNENYSAHKVNFTKSCCEGLRNIVSSEKIFMIGAIESLYESVIYIVIFLWTPILDTGHSALGLVFASFMVSILIGQAAFHILAWRNIPVVALLLSSTSLAAVANIICVFSSHPEKRDIQASFIAFLIFQFGVGMYFPAMGYLRNRVIPENYRYSIMNWFRIPLNLISCAVLMLLHEDVFRHGNRMIFVICTFLLFLALLCGVRFLKLSKGDEELKQDVYMMESEHIHNIF</sequence>